<dbReference type="InterPro" id="IPR004140">
    <property type="entry name" value="Exo70"/>
</dbReference>
<comment type="similarity">
    <text evidence="1 3">Belongs to the EXO70 family.</text>
</comment>
<dbReference type="AlphaFoldDB" id="M8CF84"/>
<dbReference type="InterPro" id="IPR016159">
    <property type="entry name" value="Cullin_repeat-like_dom_sf"/>
</dbReference>
<dbReference type="PANTHER" id="PTHR12542">
    <property type="entry name" value="EXOCYST COMPLEX PROTEIN EXO70"/>
    <property type="match status" value="1"/>
</dbReference>
<reference evidence="5" key="1">
    <citation type="submission" date="2015-06" db="UniProtKB">
        <authorList>
            <consortium name="EnsemblPlants"/>
        </authorList>
    </citation>
    <scope>IDENTIFICATION</scope>
</reference>
<dbReference type="ExpressionAtlas" id="M8CF84">
    <property type="expression patterns" value="baseline"/>
</dbReference>
<dbReference type="InterPro" id="IPR046364">
    <property type="entry name" value="Exo70_C"/>
</dbReference>
<evidence type="ECO:0000256" key="2">
    <source>
        <dbReference type="ARBA" id="ARBA00022448"/>
    </source>
</evidence>
<dbReference type="Pfam" id="PF03081">
    <property type="entry name" value="Exo70_C"/>
    <property type="match status" value="1"/>
</dbReference>
<name>M8CF84_AEGTA</name>
<evidence type="ECO:0000313" key="5">
    <source>
        <dbReference type="EnsemblPlants" id="EMT21821"/>
    </source>
</evidence>
<comment type="function">
    <text evidence="3">Component of the exocyst complex.</text>
</comment>
<dbReference type="Gene3D" id="1.20.1280.170">
    <property type="entry name" value="Exocyst complex component Exo70"/>
    <property type="match status" value="1"/>
</dbReference>
<keyword evidence="3" id="KW-0653">Protein transport</keyword>
<evidence type="ECO:0000256" key="1">
    <source>
        <dbReference type="ARBA" id="ARBA00006756"/>
    </source>
</evidence>
<dbReference type="GO" id="GO:0015031">
    <property type="term" value="P:protein transport"/>
    <property type="evidence" value="ECO:0007669"/>
    <property type="project" value="UniProtKB-KW"/>
</dbReference>
<protein>
    <recommendedName>
        <fullName evidence="3">Exocyst subunit Exo70 family protein</fullName>
    </recommendedName>
</protein>
<feature type="domain" description="Exocyst complex subunit Exo70 C-terminal" evidence="4">
    <location>
        <begin position="31"/>
        <end position="229"/>
    </location>
</feature>
<dbReference type="SUPFAM" id="SSF74788">
    <property type="entry name" value="Cullin repeat-like"/>
    <property type="match status" value="1"/>
</dbReference>
<organism evidence="5">
    <name type="scientific">Aegilops tauschii</name>
    <name type="common">Tausch's goatgrass</name>
    <name type="synonym">Aegilops squarrosa</name>
    <dbReference type="NCBI Taxonomy" id="37682"/>
    <lineage>
        <taxon>Eukaryota</taxon>
        <taxon>Viridiplantae</taxon>
        <taxon>Streptophyta</taxon>
        <taxon>Embryophyta</taxon>
        <taxon>Tracheophyta</taxon>
        <taxon>Spermatophyta</taxon>
        <taxon>Magnoliopsida</taxon>
        <taxon>Liliopsida</taxon>
        <taxon>Poales</taxon>
        <taxon>Poaceae</taxon>
        <taxon>BOP clade</taxon>
        <taxon>Pooideae</taxon>
        <taxon>Triticodae</taxon>
        <taxon>Triticeae</taxon>
        <taxon>Triticinae</taxon>
        <taxon>Aegilops</taxon>
    </lineage>
</organism>
<dbReference type="PANTHER" id="PTHR12542:SF25">
    <property type="entry name" value="EXOCYST SUBUNIT EXO70 FAMILY PROTEIN"/>
    <property type="match status" value="1"/>
</dbReference>
<evidence type="ECO:0000259" key="4">
    <source>
        <dbReference type="Pfam" id="PF03081"/>
    </source>
</evidence>
<dbReference type="EnsemblPlants" id="EMT21821">
    <property type="protein sequence ID" value="EMT21821"/>
    <property type="gene ID" value="F775_23017"/>
</dbReference>
<proteinExistence type="inferred from homology"/>
<evidence type="ECO:0000256" key="3">
    <source>
        <dbReference type="RuleBase" id="RU365026"/>
    </source>
</evidence>
<dbReference type="GO" id="GO:0006887">
    <property type="term" value="P:exocytosis"/>
    <property type="evidence" value="ECO:0007669"/>
    <property type="project" value="UniProtKB-KW"/>
</dbReference>
<keyword evidence="3" id="KW-0268">Exocytosis</keyword>
<sequence>MGYHSDSLDICFGTQLTDSRGHIGGETRWVGVGVHPLTRYAVSCIESLAPHRPALDLILASTSDSFEGVNSFGDLFSELIASLEPNLEEKSALRGAEGGGLRHLFLANNTSFVLKRVGAIGGDDEWAACRQSRVEQHVAGYAEASWALVVACLEAGKPATKALAKFNAALEKAYSGHVHYDVSDPELRAALWKAVSEKVVGAYGAYLLEHPKLVKSGRYTLDSLAGLVSDLFEGEDAMPRSRDLNDESSDNQLGGADLGRRDVQPQAAAGAGEPRRPRWQKIATCAQAAEAPLSCSGLFLQSCYYRKLPRFPLGSKLPWYSYASYQVYVAQVTVLFT</sequence>
<dbReference type="GO" id="GO:0005546">
    <property type="term" value="F:phosphatidylinositol-4,5-bisphosphate binding"/>
    <property type="evidence" value="ECO:0007669"/>
    <property type="project" value="InterPro"/>
</dbReference>
<accession>M8CF84</accession>
<dbReference type="GO" id="GO:0000145">
    <property type="term" value="C:exocyst"/>
    <property type="evidence" value="ECO:0007669"/>
    <property type="project" value="InterPro"/>
</dbReference>
<keyword evidence="2 3" id="KW-0813">Transport</keyword>